<dbReference type="EMBL" id="SLWQ01000006">
    <property type="protein sequence ID" value="TCO39894.1"/>
    <property type="molecule type" value="Genomic_DNA"/>
</dbReference>
<dbReference type="RefSeq" id="WP_131998317.1">
    <property type="nucleotide sequence ID" value="NZ_JACGXM010000007.1"/>
</dbReference>
<dbReference type="AlphaFoldDB" id="A0A4R2I6M6"/>
<dbReference type="GO" id="GO:0030395">
    <property type="term" value="F:lactose binding"/>
    <property type="evidence" value="ECO:0007669"/>
    <property type="project" value="TreeGrafter"/>
</dbReference>
<keyword evidence="6 8" id="KW-1133">Transmembrane helix</keyword>
<dbReference type="Proteomes" id="UP000294862">
    <property type="component" value="Unassembled WGS sequence"/>
</dbReference>
<evidence type="ECO:0000256" key="6">
    <source>
        <dbReference type="ARBA" id="ARBA00022989"/>
    </source>
</evidence>
<keyword evidence="3" id="KW-1003">Cell membrane</keyword>
<feature type="transmembrane region" description="Helical" evidence="8">
    <location>
        <begin position="12"/>
        <end position="29"/>
    </location>
</feature>
<feature type="transmembrane region" description="Helical" evidence="8">
    <location>
        <begin position="332"/>
        <end position="354"/>
    </location>
</feature>
<feature type="transmembrane region" description="Helical" evidence="8">
    <location>
        <begin position="268"/>
        <end position="287"/>
    </location>
</feature>
<evidence type="ECO:0000256" key="7">
    <source>
        <dbReference type="ARBA" id="ARBA00023136"/>
    </source>
</evidence>
<evidence type="ECO:0000256" key="1">
    <source>
        <dbReference type="ARBA" id="ARBA00004429"/>
    </source>
</evidence>
<evidence type="ECO:0000256" key="5">
    <source>
        <dbReference type="ARBA" id="ARBA00022692"/>
    </source>
</evidence>
<evidence type="ECO:0000313" key="10">
    <source>
        <dbReference type="EMBL" id="TCO39894.1"/>
    </source>
</evidence>
<dbReference type="PANTHER" id="PTHR23522">
    <property type="entry name" value="BLL5896 PROTEIN"/>
    <property type="match status" value="1"/>
</dbReference>
<comment type="subcellular location">
    <subcellularLocation>
        <location evidence="1">Cell inner membrane</location>
        <topology evidence="1">Multi-pass membrane protein</topology>
    </subcellularLocation>
</comment>
<dbReference type="InterPro" id="IPR026032">
    <property type="entry name" value="HcaT-like"/>
</dbReference>
<feature type="domain" description="Major facilitator superfamily (MFS) profile" evidence="9">
    <location>
        <begin position="140"/>
        <end position="385"/>
    </location>
</feature>
<evidence type="ECO:0000256" key="4">
    <source>
        <dbReference type="ARBA" id="ARBA00022519"/>
    </source>
</evidence>
<organism evidence="10 11">
    <name type="scientific">Dokdonella fugitiva</name>
    <dbReference type="NCBI Taxonomy" id="328517"/>
    <lineage>
        <taxon>Bacteria</taxon>
        <taxon>Pseudomonadati</taxon>
        <taxon>Pseudomonadota</taxon>
        <taxon>Gammaproteobacteria</taxon>
        <taxon>Lysobacterales</taxon>
        <taxon>Rhodanobacteraceae</taxon>
        <taxon>Dokdonella</taxon>
    </lineage>
</organism>
<dbReference type="PIRSF" id="PIRSF004925">
    <property type="entry name" value="HcaT"/>
    <property type="match status" value="1"/>
</dbReference>
<evidence type="ECO:0000256" key="8">
    <source>
        <dbReference type="SAM" id="Phobius"/>
    </source>
</evidence>
<dbReference type="InterPro" id="IPR036259">
    <property type="entry name" value="MFS_trans_sf"/>
</dbReference>
<accession>A0A4R2I6M6</accession>
<keyword evidence="4" id="KW-0997">Cell inner membrane</keyword>
<dbReference type="PROSITE" id="PS50850">
    <property type="entry name" value="MFS"/>
    <property type="match status" value="1"/>
</dbReference>
<dbReference type="InterPro" id="IPR020846">
    <property type="entry name" value="MFS_dom"/>
</dbReference>
<sequence>MSIDPIPARRLASFYLAYYAALGAFSPYWSLFLKARGQDVAAISLLMSLWYGTRIVAPSSWSWLAARSATPVHWLRIGCAITLASFLPFLLPLGFGGLLATMLVFCFAWNAVMPQYEALTLSHLGPRSERYGTIRVWGSIGFIAVVAGFGVAFDHVSITWLPWLMLPLFAGLLASSFANDYGQAAVAATDDGSGFRERLLRPEVLAFFAVTLLAQMSFGPYYTFFSIYLEQHGYRPSSLGAYWAIGVAVEIALFFASARIFGRWDARTVLLVALASAALRWCVTALLPENVPLMVLAQATHALNFAALFAACMQLLARFFPGRMNGHAQGVFYGFSSGGGGVLGAWLAGALWHVDGGRTAFLAAGGIAALAAVICWAALRGRAEG</sequence>
<evidence type="ECO:0000313" key="11">
    <source>
        <dbReference type="Proteomes" id="UP000294862"/>
    </source>
</evidence>
<gene>
    <name evidence="10" type="ORF">EV148_10639</name>
</gene>
<reference evidence="10 11" key="1">
    <citation type="journal article" date="2015" name="Stand. Genomic Sci.">
        <title>Genomic Encyclopedia of Bacterial and Archaeal Type Strains, Phase III: the genomes of soil and plant-associated and newly described type strains.</title>
        <authorList>
            <person name="Whitman W.B."/>
            <person name="Woyke T."/>
            <person name="Klenk H.P."/>
            <person name="Zhou Y."/>
            <person name="Lilburn T.G."/>
            <person name="Beck B.J."/>
            <person name="De Vos P."/>
            <person name="Vandamme P."/>
            <person name="Eisen J.A."/>
            <person name="Garrity G."/>
            <person name="Hugenholtz P."/>
            <person name="Kyrpides N.C."/>
        </authorList>
    </citation>
    <scope>NUCLEOTIDE SEQUENCE [LARGE SCALE GENOMIC DNA]</scope>
    <source>
        <strain evidence="10 11">A3</strain>
    </source>
</reference>
<feature type="transmembrane region" description="Helical" evidence="8">
    <location>
        <begin position="41"/>
        <end position="61"/>
    </location>
</feature>
<evidence type="ECO:0000256" key="2">
    <source>
        <dbReference type="ARBA" id="ARBA00022448"/>
    </source>
</evidence>
<feature type="transmembrane region" description="Helical" evidence="8">
    <location>
        <begin position="360"/>
        <end position="379"/>
    </location>
</feature>
<dbReference type="Gene3D" id="1.20.1250.20">
    <property type="entry name" value="MFS general substrate transporter like domains"/>
    <property type="match status" value="2"/>
</dbReference>
<dbReference type="NCBIfam" id="NF037955">
    <property type="entry name" value="mfs"/>
    <property type="match status" value="1"/>
</dbReference>
<dbReference type="GO" id="GO:0015528">
    <property type="term" value="F:lactose:proton symporter activity"/>
    <property type="evidence" value="ECO:0007669"/>
    <property type="project" value="TreeGrafter"/>
</dbReference>
<feature type="transmembrane region" description="Helical" evidence="8">
    <location>
        <begin position="97"/>
        <end position="113"/>
    </location>
</feature>
<proteinExistence type="predicted"/>
<comment type="caution">
    <text evidence="10">The sequence shown here is derived from an EMBL/GenBank/DDBJ whole genome shotgun (WGS) entry which is preliminary data.</text>
</comment>
<feature type="transmembrane region" description="Helical" evidence="8">
    <location>
        <begin position="134"/>
        <end position="153"/>
    </location>
</feature>
<keyword evidence="11" id="KW-1185">Reference proteome</keyword>
<evidence type="ECO:0000256" key="3">
    <source>
        <dbReference type="ARBA" id="ARBA00022475"/>
    </source>
</evidence>
<protein>
    <submittedName>
        <fullName evidence="10">PPP family 3-phenylpropionic acid transporter</fullName>
    </submittedName>
</protein>
<dbReference type="SUPFAM" id="SSF103473">
    <property type="entry name" value="MFS general substrate transporter"/>
    <property type="match status" value="1"/>
</dbReference>
<dbReference type="GO" id="GO:0005886">
    <property type="term" value="C:plasma membrane"/>
    <property type="evidence" value="ECO:0007669"/>
    <property type="project" value="UniProtKB-SubCell"/>
</dbReference>
<dbReference type="OrthoDB" id="9150135at2"/>
<keyword evidence="5 8" id="KW-0812">Transmembrane</keyword>
<keyword evidence="7 8" id="KW-0472">Membrane</keyword>
<feature type="transmembrane region" description="Helical" evidence="8">
    <location>
        <begin position="204"/>
        <end position="229"/>
    </location>
</feature>
<dbReference type="Pfam" id="PF12832">
    <property type="entry name" value="MFS_1_like"/>
    <property type="match status" value="1"/>
</dbReference>
<keyword evidence="2" id="KW-0813">Transport</keyword>
<feature type="transmembrane region" description="Helical" evidence="8">
    <location>
        <begin position="299"/>
        <end position="320"/>
    </location>
</feature>
<name>A0A4R2I6M6_9GAMM</name>
<dbReference type="PANTHER" id="PTHR23522:SF10">
    <property type="entry name" value="3-PHENYLPROPIONIC ACID TRANSPORTER-RELATED"/>
    <property type="match status" value="1"/>
</dbReference>
<dbReference type="InterPro" id="IPR024989">
    <property type="entry name" value="MFS_assoc_dom"/>
</dbReference>
<feature type="transmembrane region" description="Helical" evidence="8">
    <location>
        <begin position="241"/>
        <end position="261"/>
    </location>
</feature>
<feature type="transmembrane region" description="Helical" evidence="8">
    <location>
        <begin position="159"/>
        <end position="178"/>
    </location>
</feature>
<evidence type="ECO:0000259" key="9">
    <source>
        <dbReference type="PROSITE" id="PS50850"/>
    </source>
</evidence>